<dbReference type="CDD" id="cd06225">
    <property type="entry name" value="HAMP"/>
    <property type="match status" value="1"/>
</dbReference>
<dbReference type="PRINTS" id="PR00260">
    <property type="entry name" value="CHEMTRNSDUCR"/>
</dbReference>
<feature type="domain" description="HAMP" evidence="8">
    <location>
        <begin position="215"/>
        <end position="267"/>
    </location>
</feature>
<comment type="caution">
    <text evidence="9">The sequence shown here is derived from an EMBL/GenBank/DDBJ whole genome shotgun (WGS) entry which is preliminary data.</text>
</comment>
<evidence type="ECO:0000256" key="3">
    <source>
        <dbReference type="ARBA" id="ARBA00023224"/>
    </source>
</evidence>
<dbReference type="InterPro" id="IPR051310">
    <property type="entry name" value="MCP_chemotaxis"/>
</dbReference>
<gene>
    <name evidence="9" type="ORF">IV433_05015</name>
</gene>
<dbReference type="PROSITE" id="PS50885">
    <property type="entry name" value="HAMP"/>
    <property type="match status" value="1"/>
</dbReference>
<evidence type="ECO:0000313" key="10">
    <source>
        <dbReference type="Proteomes" id="UP000636811"/>
    </source>
</evidence>
<keyword evidence="10" id="KW-1185">Reference proteome</keyword>
<evidence type="ECO:0000256" key="2">
    <source>
        <dbReference type="ARBA" id="ARBA00022500"/>
    </source>
</evidence>
<keyword evidence="6" id="KW-0812">Transmembrane</keyword>
<dbReference type="CDD" id="cd19411">
    <property type="entry name" value="MCP2201-like_sensor"/>
    <property type="match status" value="1"/>
</dbReference>
<dbReference type="InterPro" id="IPR024478">
    <property type="entry name" value="HlyB_4HB_MCP"/>
</dbReference>
<dbReference type="PANTHER" id="PTHR43531:SF14">
    <property type="entry name" value="METHYL-ACCEPTING CHEMOTAXIS PROTEIN I-RELATED"/>
    <property type="match status" value="1"/>
</dbReference>
<sequence>MFKMINNMRVGARLGAAFSLVILLLIIVSVTAVTKISGINASIEQIVNDRYVKVRLAFDVRDGVNDQIKFLRGIVIDTKNPEQNQKRYLQLDDTIKQTNLAMSKIAAIQTTVTGKQKIKALQDASDAFESGKEALIALARSGDMDGATEYVLRKLTTSQNAYLDLATAFANSQDQQLQAEGKKAVADGHTAIELTLIFSALAILVAAAMGYFLTRSITRPLLNAVKVAENVAAGDLTTQIQVNSHDETGQLMQGLKNMNENLLKIVTEVRAGTNAINSASSEIAAGNLDLSSRTEQQASSLEETASAMEQMTATVKQNADNARQANQLAAQASRVAVQGGEVVGEVVNTMEGINASSRKIVDIIAVIDGIAFQTNILALNAAVEAARAGEQGRGFAVVASEVRNLAQRSASAAKEIKSLIDDSVLKVDNGTQLVAKAGATMAEVVSSVKNVTDIVGEIAIASNEQSTGIEEINKAINQMDEVTQQNAALVQEASSAAYSLNEQAERLSQAISIFKVSAATATSAVRKATQAKSPALLPNRRAVPAADEGSWETF</sequence>
<dbReference type="RefSeq" id="WP_195813281.1">
    <property type="nucleotide sequence ID" value="NZ_JADOBI010000002.1"/>
</dbReference>
<dbReference type="InterPro" id="IPR047347">
    <property type="entry name" value="YvaQ-like_sensor"/>
</dbReference>
<dbReference type="EMBL" id="JADOBI010000002">
    <property type="protein sequence ID" value="MBF7978769.1"/>
    <property type="molecule type" value="Genomic_DNA"/>
</dbReference>
<dbReference type="InterPro" id="IPR003660">
    <property type="entry name" value="HAMP_dom"/>
</dbReference>
<dbReference type="Pfam" id="PF00672">
    <property type="entry name" value="HAMP"/>
    <property type="match status" value="1"/>
</dbReference>
<reference evidence="9 10" key="1">
    <citation type="submission" date="2020-11" db="EMBL/GenBank/DDBJ databases">
        <title>Taxonomic investigation of Rahnella strains.</title>
        <authorList>
            <person name="Lee S.D."/>
        </authorList>
    </citation>
    <scope>NUCLEOTIDE SEQUENCE [LARGE SCALE GENOMIC DNA]</scope>
    <source>
        <strain evidence="9 10">SAP-17</strain>
    </source>
</reference>
<comment type="similarity">
    <text evidence="4">Belongs to the methyl-accepting chemotaxis (MCP) protein family.</text>
</comment>
<evidence type="ECO:0000256" key="5">
    <source>
        <dbReference type="PROSITE-ProRule" id="PRU00284"/>
    </source>
</evidence>
<dbReference type="Pfam" id="PF12729">
    <property type="entry name" value="4HB_MCP_1"/>
    <property type="match status" value="1"/>
</dbReference>
<keyword evidence="3 5" id="KW-0807">Transducer</keyword>
<keyword evidence="2" id="KW-0145">Chemotaxis</keyword>
<dbReference type="Gene3D" id="1.10.287.950">
    <property type="entry name" value="Methyl-accepting chemotaxis protein"/>
    <property type="match status" value="1"/>
</dbReference>
<proteinExistence type="inferred from homology"/>
<keyword evidence="1" id="KW-0488">Methylation</keyword>
<dbReference type="CDD" id="cd11386">
    <property type="entry name" value="MCP_signal"/>
    <property type="match status" value="1"/>
</dbReference>
<name>A0ABS0E276_9GAMM</name>
<keyword evidence="6" id="KW-1133">Transmembrane helix</keyword>
<dbReference type="Pfam" id="PF00015">
    <property type="entry name" value="MCPsignal"/>
    <property type="match status" value="1"/>
</dbReference>
<accession>A0ABS0E276</accession>
<evidence type="ECO:0000259" key="7">
    <source>
        <dbReference type="PROSITE" id="PS50111"/>
    </source>
</evidence>
<evidence type="ECO:0000256" key="1">
    <source>
        <dbReference type="ARBA" id="ARBA00022481"/>
    </source>
</evidence>
<protein>
    <submittedName>
        <fullName evidence="9">MCP four helix bundle domain-containing protein</fullName>
    </submittedName>
</protein>
<dbReference type="PANTHER" id="PTHR43531">
    <property type="entry name" value="PROTEIN ICFG"/>
    <property type="match status" value="1"/>
</dbReference>
<dbReference type="InterPro" id="IPR004090">
    <property type="entry name" value="Chemotax_Me-accpt_rcpt"/>
</dbReference>
<dbReference type="SMART" id="SM00283">
    <property type="entry name" value="MA"/>
    <property type="match status" value="1"/>
</dbReference>
<organism evidence="9 10">
    <name type="scientific">Rahnella laticis</name>
    <dbReference type="NCBI Taxonomy" id="2787622"/>
    <lineage>
        <taxon>Bacteria</taxon>
        <taxon>Pseudomonadati</taxon>
        <taxon>Pseudomonadota</taxon>
        <taxon>Gammaproteobacteria</taxon>
        <taxon>Enterobacterales</taxon>
        <taxon>Yersiniaceae</taxon>
        <taxon>Rahnella</taxon>
    </lineage>
</organism>
<dbReference type="SMART" id="SM00304">
    <property type="entry name" value="HAMP"/>
    <property type="match status" value="1"/>
</dbReference>
<dbReference type="SUPFAM" id="SSF58104">
    <property type="entry name" value="Methyl-accepting chemotaxis protein (MCP) signaling domain"/>
    <property type="match status" value="1"/>
</dbReference>
<feature type="transmembrane region" description="Helical" evidence="6">
    <location>
        <begin position="194"/>
        <end position="213"/>
    </location>
</feature>
<dbReference type="Proteomes" id="UP000636811">
    <property type="component" value="Unassembled WGS sequence"/>
</dbReference>
<dbReference type="InterPro" id="IPR004089">
    <property type="entry name" value="MCPsignal_dom"/>
</dbReference>
<evidence type="ECO:0000256" key="6">
    <source>
        <dbReference type="SAM" id="Phobius"/>
    </source>
</evidence>
<evidence type="ECO:0000313" key="9">
    <source>
        <dbReference type="EMBL" id="MBF7978769.1"/>
    </source>
</evidence>
<dbReference type="PROSITE" id="PS50111">
    <property type="entry name" value="CHEMOTAXIS_TRANSDUC_2"/>
    <property type="match status" value="1"/>
</dbReference>
<evidence type="ECO:0000259" key="8">
    <source>
        <dbReference type="PROSITE" id="PS50885"/>
    </source>
</evidence>
<keyword evidence="6" id="KW-0472">Membrane</keyword>
<evidence type="ECO:0000256" key="4">
    <source>
        <dbReference type="ARBA" id="ARBA00029447"/>
    </source>
</evidence>
<feature type="domain" description="Methyl-accepting transducer" evidence="7">
    <location>
        <begin position="272"/>
        <end position="501"/>
    </location>
</feature>